<evidence type="ECO:0000313" key="2">
    <source>
        <dbReference type="Proteomes" id="UP001303046"/>
    </source>
</evidence>
<dbReference type="EMBL" id="JAVFWL010000001">
    <property type="protein sequence ID" value="KAK6726716.1"/>
    <property type="molecule type" value="Genomic_DNA"/>
</dbReference>
<name>A0ABR1BNR3_NECAM</name>
<sequence length="235" mass="25747">MRGRGITLRPQQRGAIIPAQWALDGFSALATVSNNAAISQFTPATEQNSTATPVNTNEILVSQGETSSDDLSDSEDNVCYRAWEGPTDPLVVRRCGPCTCVRNDEESLKSSTLIIDTRNSLFPWRSVKLYIEMFVVPETNATSVTEDIVKEAARNLLKLSRVVTDHIFVLNAIPRPLSKFLSIYEQSLRKHHPINPAELLSPGVEVARRRVAESVATSEQAIAPANTSVICSILS</sequence>
<proteinExistence type="predicted"/>
<organism evidence="1 2">
    <name type="scientific">Necator americanus</name>
    <name type="common">Human hookworm</name>
    <dbReference type="NCBI Taxonomy" id="51031"/>
    <lineage>
        <taxon>Eukaryota</taxon>
        <taxon>Metazoa</taxon>
        <taxon>Ecdysozoa</taxon>
        <taxon>Nematoda</taxon>
        <taxon>Chromadorea</taxon>
        <taxon>Rhabditida</taxon>
        <taxon>Rhabditina</taxon>
        <taxon>Rhabditomorpha</taxon>
        <taxon>Strongyloidea</taxon>
        <taxon>Ancylostomatidae</taxon>
        <taxon>Bunostominae</taxon>
        <taxon>Necator</taxon>
    </lineage>
</organism>
<evidence type="ECO:0000313" key="1">
    <source>
        <dbReference type="EMBL" id="KAK6726716.1"/>
    </source>
</evidence>
<gene>
    <name evidence="1" type="primary">Necator_chrI.g934</name>
    <name evidence="1" type="ORF">RB195_004810</name>
</gene>
<dbReference type="Proteomes" id="UP001303046">
    <property type="component" value="Unassembled WGS sequence"/>
</dbReference>
<comment type="caution">
    <text evidence="1">The sequence shown here is derived from an EMBL/GenBank/DDBJ whole genome shotgun (WGS) entry which is preliminary data.</text>
</comment>
<protein>
    <submittedName>
        <fullName evidence="1">Uncharacterized protein</fullName>
    </submittedName>
</protein>
<keyword evidence="2" id="KW-1185">Reference proteome</keyword>
<reference evidence="1 2" key="1">
    <citation type="submission" date="2023-08" db="EMBL/GenBank/DDBJ databases">
        <title>A Necator americanus chromosomal reference genome.</title>
        <authorList>
            <person name="Ilik V."/>
            <person name="Petrzelkova K.J."/>
            <person name="Pardy F."/>
            <person name="Fuh T."/>
            <person name="Niatou-Singa F.S."/>
            <person name="Gouil Q."/>
            <person name="Baker L."/>
            <person name="Ritchie M.E."/>
            <person name="Jex A.R."/>
            <person name="Gazzola D."/>
            <person name="Li H."/>
            <person name="Toshio Fujiwara R."/>
            <person name="Zhan B."/>
            <person name="Aroian R.V."/>
            <person name="Pafco B."/>
            <person name="Schwarz E.M."/>
        </authorList>
    </citation>
    <scope>NUCLEOTIDE SEQUENCE [LARGE SCALE GENOMIC DNA]</scope>
    <source>
        <strain evidence="1 2">Aroian</strain>
        <tissue evidence="1">Whole animal</tissue>
    </source>
</reference>
<accession>A0ABR1BNR3</accession>